<feature type="domain" description="Response regulatory" evidence="3">
    <location>
        <begin position="10"/>
        <end position="128"/>
    </location>
</feature>
<dbReference type="InterPro" id="IPR050595">
    <property type="entry name" value="Bact_response_regulator"/>
</dbReference>
<dbReference type="Gene3D" id="3.30.70.270">
    <property type="match status" value="1"/>
</dbReference>
<evidence type="ECO:0000256" key="2">
    <source>
        <dbReference type="PROSITE-ProRule" id="PRU00169"/>
    </source>
</evidence>
<sequence>MASNLNQLPRVLIVDDSRMVRATIAKHIRGHYDYREEGDGEAGWQVLVLDHTVRAVICDLSMPVLDGFGLLARVRNSRLARIREMPVILISGDEDESSKERAKALGVSDFITKSTGATELLARLESLIRLAQAQRELEKSRDQQVQDPDTGLFTRKYIELQAAQALSHASRHASEVSVMVLGFDRFDALRAEAGDELVKQLQLRFARLVAGKIRKEDSLGHYDDNWFAVISPGTPEISCEAFGNRLREAIEVANIAAHGQRLKLSVSLGVANSPTDPVASAGALLDLAAQRLKMAIAAGGNRLVGTAGKVNAVTPPPKLGHALDLLRGGHANMVRPHVGLLVAELMPLLALVQEESGIELPLAALKERFRDRS</sequence>
<feature type="domain" description="GGDEF" evidence="4">
    <location>
        <begin position="174"/>
        <end position="308"/>
    </location>
</feature>
<dbReference type="SUPFAM" id="SSF52172">
    <property type="entry name" value="CheY-like"/>
    <property type="match status" value="1"/>
</dbReference>
<protein>
    <submittedName>
        <fullName evidence="5">Diguanylate cyclase</fullName>
    </submittedName>
</protein>
<evidence type="ECO:0000313" key="6">
    <source>
        <dbReference type="Proteomes" id="UP000886689"/>
    </source>
</evidence>
<comment type="caution">
    <text evidence="5">The sequence shown here is derived from an EMBL/GenBank/DDBJ whole genome shotgun (WGS) entry which is preliminary data.</text>
</comment>
<dbReference type="Pfam" id="PF00990">
    <property type="entry name" value="GGDEF"/>
    <property type="match status" value="1"/>
</dbReference>
<dbReference type="InterPro" id="IPR000160">
    <property type="entry name" value="GGDEF_dom"/>
</dbReference>
<evidence type="ECO:0000313" key="5">
    <source>
        <dbReference type="EMBL" id="MBK8522894.1"/>
    </source>
</evidence>
<dbReference type="PANTHER" id="PTHR44591">
    <property type="entry name" value="STRESS RESPONSE REGULATOR PROTEIN 1"/>
    <property type="match status" value="1"/>
</dbReference>
<dbReference type="InterPro" id="IPR001789">
    <property type="entry name" value="Sig_transdc_resp-reg_receiver"/>
</dbReference>
<dbReference type="InterPro" id="IPR043128">
    <property type="entry name" value="Rev_trsase/Diguanyl_cyclase"/>
</dbReference>
<dbReference type="InterPro" id="IPR029787">
    <property type="entry name" value="Nucleotide_cyclase"/>
</dbReference>
<dbReference type="PANTHER" id="PTHR44591:SF3">
    <property type="entry name" value="RESPONSE REGULATORY DOMAIN-CONTAINING PROTEIN"/>
    <property type="match status" value="1"/>
</dbReference>
<dbReference type="PROSITE" id="PS50110">
    <property type="entry name" value="RESPONSE_REGULATORY"/>
    <property type="match status" value="1"/>
</dbReference>
<dbReference type="Gene3D" id="3.40.50.2300">
    <property type="match status" value="1"/>
</dbReference>
<dbReference type="SMART" id="SM00448">
    <property type="entry name" value="REC"/>
    <property type="match status" value="1"/>
</dbReference>
<name>A0A9D7K044_9PROT</name>
<dbReference type="SUPFAM" id="SSF55073">
    <property type="entry name" value="Nucleotide cyclase"/>
    <property type="match status" value="1"/>
</dbReference>
<reference evidence="5" key="1">
    <citation type="submission" date="2020-10" db="EMBL/GenBank/DDBJ databases">
        <title>Connecting structure to function with the recovery of over 1000 high-quality activated sludge metagenome-assembled genomes encoding full-length rRNA genes using long-read sequencing.</title>
        <authorList>
            <person name="Singleton C.M."/>
            <person name="Petriglieri F."/>
            <person name="Kristensen J.M."/>
            <person name="Kirkegaard R.H."/>
            <person name="Michaelsen T.Y."/>
            <person name="Andersen M.H."/>
            <person name="Karst S.M."/>
            <person name="Dueholm M.S."/>
            <person name="Nielsen P.H."/>
            <person name="Albertsen M."/>
        </authorList>
    </citation>
    <scope>NUCLEOTIDE SEQUENCE</scope>
    <source>
        <strain evidence="5">Hirt_18-Q3-R61-65_BATAC.395</strain>
    </source>
</reference>
<dbReference type="CDD" id="cd01949">
    <property type="entry name" value="GGDEF"/>
    <property type="match status" value="1"/>
</dbReference>
<dbReference type="Pfam" id="PF00072">
    <property type="entry name" value="Response_reg"/>
    <property type="match status" value="1"/>
</dbReference>
<evidence type="ECO:0000259" key="4">
    <source>
        <dbReference type="PROSITE" id="PS50887"/>
    </source>
</evidence>
<organism evidence="5 6">
    <name type="scientific">Candidatus Proximibacter danicus</name>
    <dbReference type="NCBI Taxonomy" id="2954365"/>
    <lineage>
        <taxon>Bacteria</taxon>
        <taxon>Pseudomonadati</taxon>
        <taxon>Pseudomonadota</taxon>
        <taxon>Betaproteobacteria</taxon>
        <taxon>Candidatus Proximibacter</taxon>
    </lineage>
</organism>
<dbReference type="EMBL" id="JADJUC010000001">
    <property type="protein sequence ID" value="MBK8522894.1"/>
    <property type="molecule type" value="Genomic_DNA"/>
</dbReference>
<proteinExistence type="predicted"/>
<dbReference type="InterPro" id="IPR011006">
    <property type="entry name" value="CheY-like_superfamily"/>
</dbReference>
<keyword evidence="1 2" id="KW-0597">Phosphoprotein</keyword>
<dbReference type="NCBIfam" id="TIGR00254">
    <property type="entry name" value="GGDEF"/>
    <property type="match status" value="1"/>
</dbReference>
<evidence type="ECO:0000256" key="1">
    <source>
        <dbReference type="ARBA" id="ARBA00022553"/>
    </source>
</evidence>
<dbReference type="Proteomes" id="UP000886689">
    <property type="component" value="Unassembled WGS sequence"/>
</dbReference>
<dbReference type="GO" id="GO:0000160">
    <property type="term" value="P:phosphorelay signal transduction system"/>
    <property type="evidence" value="ECO:0007669"/>
    <property type="project" value="InterPro"/>
</dbReference>
<accession>A0A9D7K044</accession>
<dbReference type="SMART" id="SM00267">
    <property type="entry name" value="GGDEF"/>
    <property type="match status" value="1"/>
</dbReference>
<dbReference type="AlphaFoldDB" id="A0A9D7K044"/>
<gene>
    <name evidence="5" type="ORF">IPL58_01415</name>
</gene>
<dbReference type="CDD" id="cd00156">
    <property type="entry name" value="REC"/>
    <property type="match status" value="1"/>
</dbReference>
<evidence type="ECO:0000259" key="3">
    <source>
        <dbReference type="PROSITE" id="PS50110"/>
    </source>
</evidence>
<dbReference type="PROSITE" id="PS50887">
    <property type="entry name" value="GGDEF"/>
    <property type="match status" value="1"/>
</dbReference>
<feature type="modified residue" description="4-aspartylphosphate" evidence="2">
    <location>
        <position position="59"/>
    </location>
</feature>